<evidence type="ECO:0000313" key="3">
    <source>
        <dbReference type="EMBL" id="EGS29491.1"/>
    </source>
</evidence>
<dbReference type="PIRSF" id="PIRSF016080">
    <property type="entry name" value="Restrict_endonuc_II_DpmII"/>
    <property type="match status" value="1"/>
</dbReference>
<dbReference type="InterPro" id="IPR011335">
    <property type="entry name" value="Restrct_endonuc-II-like"/>
</dbReference>
<dbReference type="GO" id="GO:0009036">
    <property type="term" value="F:type II site-specific deoxyribonuclease activity"/>
    <property type="evidence" value="ECO:0007669"/>
    <property type="project" value="UniProtKB-UniRule"/>
</dbReference>
<dbReference type="EMBL" id="AFVJ01000006">
    <property type="protein sequence ID" value="EGS29491.1"/>
    <property type="molecule type" value="Genomic_DNA"/>
</dbReference>
<comment type="caution">
    <text evidence="3">The sequence shown here is derived from an EMBL/GenBank/DDBJ whole genome shotgun (WGS) entry which is preliminary data.</text>
</comment>
<dbReference type="STRING" id="1034808.GIG_00902"/>
<dbReference type="REBASE" id="40510">
    <property type="entry name" value="Man1340ORF907P"/>
</dbReference>
<name>F9QCM4_9BACT</name>
<sequence>MRNYDEWISKFKPSISGYDFYVDFDKVYNNIEKIKVELNILNSLIGSKDIEREFREIVQKYPETLKCIPILIAKREKSIFCSDKNGGFEFDFYNMNYSIDDYVNFMEKTGLFNLIQNNIIGNLYDYVLGVEVGLDSNSRKNRGGLLMEHLVENYIKDAGFIENINYFKQLQITQLEQKIGKKLESLYHLKNTIKKFDFVLLTSKNIYLCECNFYSSSGSKLNETSRSYKSLANDINKVRGLKFVWFTDGIGWLNNKNILKETFDILEDIYSIDDLENGILKKLK</sequence>
<comment type="catalytic activity">
    <reaction evidence="1">
        <text>Endonucleolytic cleavage of DNA to give specific double-stranded fragments with terminal 5'-phosphates.</text>
        <dbReference type="EC" id="3.1.21.4"/>
    </reaction>
</comment>
<dbReference type="InterPro" id="IPR007637">
    <property type="entry name" value="Restrct_endonuc_II_DpnII-like"/>
</dbReference>
<dbReference type="eggNOG" id="ENOG502Z7V5">
    <property type="taxonomic scope" value="Bacteria"/>
</dbReference>
<dbReference type="SUPFAM" id="SSF52980">
    <property type="entry name" value="Restriction endonuclease-like"/>
    <property type="match status" value="1"/>
</dbReference>
<evidence type="ECO:0000259" key="2">
    <source>
        <dbReference type="Pfam" id="PF04556"/>
    </source>
</evidence>
<dbReference type="GO" id="GO:0003677">
    <property type="term" value="F:DNA binding"/>
    <property type="evidence" value="ECO:0007669"/>
    <property type="project" value="UniProtKB-UniRule"/>
</dbReference>
<organism evidence="3 4">
    <name type="scientific">Mycoplasmopsis anatis 1340</name>
    <dbReference type="NCBI Taxonomy" id="1034808"/>
    <lineage>
        <taxon>Bacteria</taxon>
        <taxon>Bacillati</taxon>
        <taxon>Mycoplasmatota</taxon>
        <taxon>Mycoplasmoidales</taxon>
        <taxon>Metamycoplasmataceae</taxon>
        <taxon>Mycoplasmopsis</taxon>
    </lineage>
</organism>
<keyword evidence="1" id="KW-0680">Restriction system</keyword>
<accession>F9QCM4</accession>
<proteinExistence type="inferred from homology"/>
<keyword evidence="1" id="KW-0255">Endonuclease</keyword>
<dbReference type="RefSeq" id="WP_006886243.1">
    <property type="nucleotide sequence ID" value="NZ_AFVJ01000006.1"/>
</dbReference>
<evidence type="ECO:0000256" key="1">
    <source>
        <dbReference type="PIRNR" id="PIRNR016080"/>
    </source>
</evidence>
<comment type="similarity">
    <text evidence="1">Belongs to the DpnII type II restriction endonuclease family.</text>
</comment>
<dbReference type="GeneID" id="65653384"/>
<dbReference type="EC" id="3.1.21.4" evidence="1"/>
<keyword evidence="1" id="KW-0378">Hydrolase</keyword>
<dbReference type="Pfam" id="PF04556">
    <property type="entry name" value="DpnII"/>
    <property type="match status" value="1"/>
</dbReference>
<evidence type="ECO:0000313" key="4">
    <source>
        <dbReference type="Proteomes" id="UP000005055"/>
    </source>
</evidence>
<keyword evidence="4" id="KW-1185">Reference proteome</keyword>
<protein>
    <recommendedName>
        <fullName evidence="1">Type-2 restriction enzyme</fullName>
        <ecNumber evidence="1">3.1.21.4</ecNumber>
    </recommendedName>
</protein>
<dbReference type="InterPro" id="IPR021191">
    <property type="entry name" value="Restrct_endonuc_II_DpnII"/>
</dbReference>
<reference evidence="3 4" key="1">
    <citation type="journal article" date="2011" name="J. Bacteriol.">
        <title>Genome Sequence of Duck Pathogen Mycoplasma anatis Strain 1340.</title>
        <authorList>
            <person name="Guo Z."/>
            <person name="Chen P."/>
            <person name="Ren P."/>
            <person name="Kuang S."/>
            <person name="Zhou Z."/>
            <person name="Li Z."/>
            <person name="Liu M."/>
            <person name="Shi D."/>
            <person name="Xiao Y."/>
            <person name="Wang X."/>
            <person name="Zhou R."/>
            <person name="Jin H."/>
            <person name="Bi D."/>
        </authorList>
    </citation>
    <scope>NUCLEOTIDE SEQUENCE [LARGE SCALE GENOMIC DNA]</scope>
    <source>
        <strain evidence="3 4">1340</strain>
    </source>
</reference>
<gene>
    <name evidence="3" type="ORF">GIG_00902</name>
</gene>
<keyword evidence="1" id="KW-0540">Nuclease</keyword>
<dbReference type="Proteomes" id="UP000005055">
    <property type="component" value="Unassembled WGS sequence"/>
</dbReference>
<dbReference type="GO" id="GO:0009307">
    <property type="term" value="P:DNA restriction-modification system"/>
    <property type="evidence" value="ECO:0007669"/>
    <property type="project" value="UniProtKB-UniRule"/>
</dbReference>
<feature type="domain" description="Restriction endonuclease type II DpnII-like" evidence="2">
    <location>
        <begin position="4"/>
        <end position="282"/>
    </location>
</feature>
<comment type="function">
    <text evidence="1">A P subtype restriction enzyme that recognizes the double-stranded unmethylated sequence 5'-GATC-3'.</text>
</comment>
<dbReference type="AlphaFoldDB" id="F9QCM4"/>